<dbReference type="EMBL" id="LUEZ02000005">
    <property type="protein sequence ID" value="RDB30286.1"/>
    <property type="molecule type" value="Genomic_DNA"/>
</dbReference>
<dbReference type="InParanoid" id="A0A369KH95"/>
<organism evidence="1 2">
    <name type="scientific">Hypsizygus marmoreus</name>
    <name type="common">White beech mushroom</name>
    <name type="synonym">Agaricus marmoreus</name>
    <dbReference type="NCBI Taxonomy" id="39966"/>
    <lineage>
        <taxon>Eukaryota</taxon>
        <taxon>Fungi</taxon>
        <taxon>Dikarya</taxon>
        <taxon>Basidiomycota</taxon>
        <taxon>Agaricomycotina</taxon>
        <taxon>Agaricomycetes</taxon>
        <taxon>Agaricomycetidae</taxon>
        <taxon>Agaricales</taxon>
        <taxon>Tricholomatineae</taxon>
        <taxon>Lyophyllaceae</taxon>
        <taxon>Hypsizygus</taxon>
    </lineage>
</organism>
<reference evidence="1" key="1">
    <citation type="submission" date="2018-04" db="EMBL/GenBank/DDBJ databases">
        <title>Whole genome sequencing of Hypsizygus marmoreus.</title>
        <authorList>
            <person name="Choi I.-G."/>
            <person name="Min B."/>
            <person name="Kim J.-G."/>
            <person name="Kim S."/>
            <person name="Oh Y.-L."/>
            <person name="Kong W.-S."/>
            <person name="Park H."/>
            <person name="Jeong J."/>
            <person name="Song E.-S."/>
        </authorList>
    </citation>
    <scope>NUCLEOTIDE SEQUENCE [LARGE SCALE GENOMIC DNA]</scope>
    <source>
        <strain evidence="1">51987-8</strain>
    </source>
</reference>
<comment type="caution">
    <text evidence="1">The sequence shown here is derived from an EMBL/GenBank/DDBJ whole genome shotgun (WGS) entry which is preliminary data.</text>
</comment>
<dbReference type="Proteomes" id="UP000076154">
    <property type="component" value="Unassembled WGS sequence"/>
</dbReference>
<dbReference type="OrthoDB" id="9981546at2759"/>
<name>A0A369KH95_HYPMA</name>
<protein>
    <recommendedName>
        <fullName evidence="3">F-box domain-containing protein</fullName>
    </recommendedName>
</protein>
<accession>A0A369KH95</accession>
<proteinExistence type="predicted"/>
<evidence type="ECO:0000313" key="1">
    <source>
        <dbReference type="EMBL" id="RDB30286.1"/>
    </source>
</evidence>
<gene>
    <name evidence="1" type="ORF">Hypma_007270</name>
</gene>
<evidence type="ECO:0008006" key="3">
    <source>
        <dbReference type="Google" id="ProtNLM"/>
    </source>
</evidence>
<dbReference type="AlphaFoldDB" id="A0A369KH95"/>
<evidence type="ECO:0000313" key="2">
    <source>
        <dbReference type="Proteomes" id="UP000076154"/>
    </source>
</evidence>
<keyword evidence="2" id="KW-1185">Reference proteome</keyword>
<sequence>MSLQTTKVLTYDWLTCYHKMQADPAEHSTNLLSLLEKPNKSGTAHLPIELIMAIFSFLSDDDLPPIFASSKLFNHLALLTLYTNHIVQSPYDTLHIVSRNVLRNLRLALTLSSIKHVSFKATSDSDILRDISSLYRFFSLHHVHGRIPHVELDFGRDVCSSADPAHILPAMQSLLSIITGSISTPVIRLSSCRLHTLPSSQVLLLPELHRYTTTPAPRTTEDLTADHRGEVLAMALFSVVMIYPAWWRMCVLPLVFILIRHVFGFFRRIKPRTTVVSVGDRLEWIQAVERLQELHIVSPQVIGGKEMLRVVVFDPPSQDFLEMGPEALLDEAEWGAVLRCIRLPSSLTGLFVYDKNIAMDDLFAWVAHHPLVSEVTYTPTIFHNTPKSIPTTILPNVVSIAASPEFIEFVHTHTTGPGDIFPHLTHLEFISPRSQFRLPDVSNRALRALTMRHSPIDLDLSTARPWLSSGTELEEEYTVPCVKELSLFWPPPVAAVALIAWLRRFPCLERLTLVDPELSTREGKMAAFRELRVACPKLRTVLIGTVERSLEGWIAEFALV</sequence>